<dbReference type="Pfam" id="PF13302">
    <property type="entry name" value="Acetyltransf_3"/>
    <property type="match status" value="1"/>
</dbReference>
<dbReference type="InterPro" id="IPR016181">
    <property type="entry name" value="Acyl_CoA_acyltransferase"/>
</dbReference>
<dbReference type="EMBL" id="CP030862">
    <property type="protein sequence ID" value="AXE24132.1"/>
    <property type="molecule type" value="Genomic_DNA"/>
</dbReference>
<feature type="domain" description="N-acetyltransferase" evidence="1">
    <location>
        <begin position="16"/>
        <end position="190"/>
    </location>
</feature>
<sequence>MRHWPLTALQLTTADLVLRLPSDDDLDALAQVAADGVVPDGAVYFPQPWASAPPAERAKNVVQNHWWARGDWTRENWRLLLAVFHDGQVIGQQNLSARDFAITGEARTGFWLGRRFQGHGYGTQMRAAALALAFDGLGAARVTSTAFADNAASRAVSRKFGYRPNGVHRISVDGHRYNAHEEVIEAADWQGCASVVPVGIAGLPDCIPLFR</sequence>
<dbReference type="SUPFAM" id="SSF55729">
    <property type="entry name" value="Acyl-CoA N-acyltransferases (Nat)"/>
    <property type="match status" value="1"/>
</dbReference>
<dbReference type="PANTHER" id="PTHR43441">
    <property type="entry name" value="RIBOSOMAL-PROTEIN-SERINE ACETYLTRANSFERASE"/>
    <property type="match status" value="1"/>
</dbReference>
<dbReference type="GO" id="GO:1990189">
    <property type="term" value="F:protein N-terminal-serine acetyltransferase activity"/>
    <property type="evidence" value="ECO:0007669"/>
    <property type="project" value="TreeGrafter"/>
</dbReference>
<gene>
    <name evidence="2" type="ORF">C0216_12290</name>
</gene>
<dbReference type="AlphaFoldDB" id="A0A344TZR1"/>
<protein>
    <submittedName>
        <fullName evidence="2">GNAT family N-acetyltransferase</fullName>
    </submittedName>
</protein>
<organism evidence="2 3">
    <name type="scientific">Streptomyces globosus</name>
    <dbReference type="NCBI Taxonomy" id="68209"/>
    <lineage>
        <taxon>Bacteria</taxon>
        <taxon>Bacillati</taxon>
        <taxon>Actinomycetota</taxon>
        <taxon>Actinomycetes</taxon>
        <taxon>Kitasatosporales</taxon>
        <taxon>Streptomycetaceae</taxon>
        <taxon>Streptomyces</taxon>
    </lineage>
</organism>
<proteinExistence type="predicted"/>
<dbReference type="KEGG" id="sgz:C0216_12290"/>
<dbReference type="RefSeq" id="WP_114055313.1">
    <property type="nucleotide sequence ID" value="NZ_CP030862.1"/>
</dbReference>
<name>A0A344TZR1_9ACTN</name>
<dbReference type="PANTHER" id="PTHR43441:SF11">
    <property type="entry name" value="RIBOSOMAL-PROTEIN-SERINE ACETYLTRANSFERASE"/>
    <property type="match status" value="1"/>
</dbReference>
<dbReference type="GO" id="GO:0005737">
    <property type="term" value="C:cytoplasm"/>
    <property type="evidence" value="ECO:0007669"/>
    <property type="project" value="TreeGrafter"/>
</dbReference>
<dbReference type="Proteomes" id="UP000252004">
    <property type="component" value="Chromosome"/>
</dbReference>
<dbReference type="GO" id="GO:0008999">
    <property type="term" value="F:protein-N-terminal-alanine acetyltransferase activity"/>
    <property type="evidence" value="ECO:0007669"/>
    <property type="project" value="TreeGrafter"/>
</dbReference>
<evidence type="ECO:0000313" key="3">
    <source>
        <dbReference type="Proteomes" id="UP000252004"/>
    </source>
</evidence>
<accession>A0A344TZR1</accession>
<reference evidence="2 3" key="1">
    <citation type="submission" date="2018-01" db="EMBL/GenBank/DDBJ databases">
        <title>Draft genome Sequence of streptomyces globosus LZH-48.</title>
        <authorList>
            <person name="Ran K."/>
            <person name="Li Z."/>
            <person name="Wei S."/>
            <person name="Dong R."/>
        </authorList>
    </citation>
    <scope>NUCLEOTIDE SEQUENCE [LARGE SCALE GENOMIC DNA]</scope>
    <source>
        <strain evidence="2 3">LZH-48</strain>
    </source>
</reference>
<dbReference type="InterPro" id="IPR000182">
    <property type="entry name" value="GNAT_dom"/>
</dbReference>
<evidence type="ECO:0000313" key="2">
    <source>
        <dbReference type="EMBL" id="AXE24132.1"/>
    </source>
</evidence>
<evidence type="ECO:0000259" key="1">
    <source>
        <dbReference type="PROSITE" id="PS51186"/>
    </source>
</evidence>
<dbReference type="PROSITE" id="PS51186">
    <property type="entry name" value="GNAT"/>
    <property type="match status" value="1"/>
</dbReference>
<keyword evidence="2" id="KW-0808">Transferase</keyword>
<dbReference type="Gene3D" id="3.40.630.30">
    <property type="match status" value="1"/>
</dbReference>
<dbReference type="InterPro" id="IPR051908">
    <property type="entry name" value="Ribosomal_N-acetyltransferase"/>
</dbReference>
<keyword evidence="3" id="KW-1185">Reference proteome</keyword>
<dbReference type="OrthoDB" id="3466127at2"/>